<evidence type="ECO:0000313" key="2">
    <source>
        <dbReference type="Proteomes" id="UP000187406"/>
    </source>
</evidence>
<reference evidence="2" key="1">
    <citation type="submission" date="2016-04" db="EMBL/GenBank/DDBJ databases">
        <title>Cephalotus genome sequencing.</title>
        <authorList>
            <person name="Fukushima K."/>
            <person name="Hasebe M."/>
            <person name="Fang X."/>
        </authorList>
    </citation>
    <scope>NUCLEOTIDE SEQUENCE [LARGE SCALE GENOMIC DNA]</scope>
    <source>
        <strain evidence="2">cv. St1</strain>
    </source>
</reference>
<dbReference type="AlphaFoldDB" id="A0A1Q3DFM3"/>
<comment type="caution">
    <text evidence="1">The sequence shown here is derived from an EMBL/GenBank/DDBJ whole genome shotgun (WGS) entry which is preliminary data.</text>
</comment>
<accession>A0A1Q3DFM3</accession>
<dbReference type="Pfam" id="PF08284">
    <property type="entry name" value="RVP_2"/>
    <property type="match status" value="1"/>
</dbReference>
<dbReference type="Proteomes" id="UP000187406">
    <property type="component" value="Unassembled WGS sequence"/>
</dbReference>
<gene>
    <name evidence="1" type="ORF">CFOL_v3_34640</name>
</gene>
<name>A0A1Q3DFM3_CEPFO</name>
<keyword evidence="2" id="KW-1185">Reference proteome</keyword>
<evidence type="ECO:0000313" key="1">
    <source>
        <dbReference type="EMBL" id="GAV91241.1"/>
    </source>
</evidence>
<dbReference type="SUPFAM" id="SSF50630">
    <property type="entry name" value="Acid proteases"/>
    <property type="match status" value="1"/>
</dbReference>
<dbReference type="InterPro" id="IPR021109">
    <property type="entry name" value="Peptidase_aspartic_dom_sf"/>
</dbReference>
<dbReference type="CDD" id="cd00303">
    <property type="entry name" value="retropepsin_like"/>
    <property type="match status" value="1"/>
</dbReference>
<dbReference type="Gene3D" id="2.40.70.10">
    <property type="entry name" value="Acid Proteases"/>
    <property type="match status" value="1"/>
</dbReference>
<dbReference type="InParanoid" id="A0A1Q3DFM3"/>
<protein>
    <submittedName>
        <fullName evidence="1">RVP_2 domain-containing protein</fullName>
    </submittedName>
</protein>
<dbReference type="OrthoDB" id="1746660at2759"/>
<dbReference type="EMBL" id="BDDD01007145">
    <property type="protein sequence ID" value="GAV91241.1"/>
    <property type="molecule type" value="Genomic_DNA"/>
</dbReference>
<sequence length="192" mass="21545">MRKMSTAGLKIRRDKGLCYNCDEKYHPDHKCKPQFLLLLARGDGDEYYLEEDAGLSTAKLEAVTDVPEVSLNALAGQFSLNTLRVTGRHNSQLIHVLIDNGSTHNFEQPEVAERLKLIMTPTKPFKGYIGNGQSLWCKFKCIGVNLLLQGYPFVIRLCVLDIHGADMVLGIQWLSLLGHVVSDYKDMAMSFT</sequence>
<proteinExistence type="predicted"/>
<organism evidence="1 2">
    <name type="scientific">Cephalotus follicularis</name>
    <name type="common">Albany pitcher plant</name>
    <dbReference type="NCBI Taxonomy" id="3775"/>
    <lineage>
        <taxon>Eukaryota</taxon>
        <taxon>Viridiplantae</taxon>
        <taxon>Streptophyta</taxon>
        <taxon>Embryophyta</taxon>
        <taxon>Tracheophyta</taxon>
        <taxon>Spermatophyta</taxon>
        <taxon>Magnoliopsida</taxon>
        <taxon>eudicotyledons</taxon>
        <taxon>Gunneridae</taxon>
        <taxon>Pentapetalae</taxon>
        <taxon>rosids</taxon>
        <taxon>fabids</taxon>
        <taxon>Oxalidales</taxon>
        <taxon>Cephalotaceae</taxon>
        <taxon>Cephalotus</taxon>
    </lineage>
</organism>